<dbReference type="RefSeq" id="WP_252767407.1">
    <property type="nucleotide sequence ID" value="NZ_CP097119.1"/>
</dbReference>
<reference evidence="16" key="1">
    <citation type="submission" date="2022-05" db="EMBL/GenBank/DDBJ databases">
        <authorList>
            <person name="Oliphant S.A."/>
            <person name="Watson-Haigh N.S."/>
            <person name="Sumby K.M."/>
            <person name="Gardner J.M."/>
            <person name="Jiranek V."/>
        </authorList>
    </citation>
    <scope>NUCLEOTIDE SEQUENCE</scope>
    <source>
        <strain evidence="16">KI4_B1</strain>
    </source>
</reference>
<dbReference type="PANTHER" id="PTHR21327">
    <property type="entry name" value="GTP CYCLOHYDROLASE II-RELATED"/>
    <property type="match status" value="1"/>
</dbReference>
<evidence type="ECO:0000256" key="1">
    <source>
        <dbReference type="ARBA" id="ARBA00000141"/>
    </source>
</evidence>
<dbReference type="EC" id="3.5.4.25" evidence="14"/>
<evidence type="ECO:0000256" key="4">
    <source>
        <dbReference type="ARBA" id="ARBA00004904"/>
    </source>
</evidence>
<dbReference type="PANTHER" id="PTHR21327:SF18">
    <property type="entry name" value="3,4-DIHYDROXY-2-BUTANONE 4-PHOSPHATE SYNTHASE"/>
    <property type="match status" value="1"/>
</dbReference>
<dbReference type="Gene3D" id="3.40.50.10990">
    <property type="entry name" value="GTP cyclohydrolase II"/>
    <property type="match status" value="1"/>
</dbReference>
<feature type="active site" description="Proton acceptor" evidence="14">
    <location>
        <position position="329"/>
    </location>
</feature>
<comment type="pathway">
    <text evidence="4">Cofactor biosynthesis; riboflavin biosynthesis; 2-hydroxy-3-oxobutyl phosphate from D-ribulose 5-phosphate: step 1/1.</text>
</comment>
<evidence type="ECO:0000256" key="13">
    <source>
        <dbReference type="ARBA" id="ARBA00049295"/>
    </source>
</evidence>
<dbReference type="CDD" id="cd00641">
    <property type="entry name" value="GTP_cyclohydro2"/>
    <property type="match status" value="1"/>
</dbReference>
<comment type="similarity">
    <text evidence="14">Belongs to the GTP cyclohydrolase II family.</text>
</comment>
<evidence type="ECO:0000256" key="6">
    <source>
        <dbReference type="ARBA" id="ARBA00022619"/>
    </source>
</evidence>
<evidence type="ECO:0000256" key="10">
    <source>
        <dbReference type="ARBA" id="ARBA00022833"/>
    </source>
</evidence>
<evidence type="ECO:0000256" key="3">
    <source>
        <dbReference type="ARBA" id="ARBA00004853"/>
    </source>
</evidence>
<dbReference type="FunFam" id="3.40.50.10990:FF:000001">
    <property type="entry name" value="Riboflavin biosynthesis protein RibBA"/>
    <property type="match status" value="1"/>
</dbReference>
<dbReference type="InterPro" id="IPR032677">
    <property type="entry name" value="GTP_cyclohydro_II"/>
</dbReference>
<organism evidence="16 17">
    <name type="scientific">Fructilactobacillus cliffordii</name>
    <dbReference type="NCBI Taxonomy" id="2940299"/>
    <lineage>
        <taxon>Bacteria</taxon>
        <taxon>Bacillati</taxon>
        <taxon>Bacillota</taxon>
        <taxon>Bacilli</taxon>
        <taxon>Lactobacillales</taxon>
        <taxon>Lactobacillaceae</taxon>
        <taxon>Fructilactobacillus</taxon>
    </lineage>
</organism>
<dbReference type="SUPFAM" id="SSF142695">
    <property type="entry name" value="RibA-like"/>
    <property type="match status" value="1"/>
</dbReference>
<name>A0A9Q8ZWK5_9LACO</name>
<dbReference type="NCBIfam" id="NF001591">
    <property type="entry name" value="PRK00393.1"/>
    <property type="match status" value="1"/>
</dbReference>
<gene>
    <name evidence="14 16" type="primary">ribA</name>
    <name evidence="16" type="ORF">M3M40_03570</name>
</gene>
<comment type="similarity">
    <text evidence="5">In the N-terminal section; belongs to the DHBP synthase family.</text>
</comment>
<comment type="function">
    <text evidence="2">Catalyzes the conversion of D-ribulose 5-phosphate to formate and 3,4-dihydroxy-2-butanone 4-phosphate.</text>
</comment>
<dbReference type="Pfam" id="PF00925">
    <property type="entry name" value="GTP_cyclohydro2"/>
    <property type="match status" value="1"/>
</dbReference>
<evidence type="ECO:0000256" key="9">
    <source>
        <dbReference type="ARBA" id="ARBA00022801"/>
    </source>
</evidence>
<feature type="binding site" evidence="14">
    <location>
        <begin position="295"/>
        <end position="297"/>
    </location>
    <ligand>
        <name>GTP</name>
        <dbReference type="ChEBI" id="CHEBI:37565"/>
    </ligand>
</feature>
<dbReference type="Pfam" id="PF00926">
    <property type="entry name" value="DHBP_synthase"/>
    <property type="match status" value="1"/>
</dbReference>
<evidence type="ECO:0000313" key="17">
    <source>
        <dbReference type="Proteomes" id="UP001055911"/>
    </source>
</evidence>
<protein>
    <recommendedName>
        <fullName evidence="14">GTP cyclohydrolase-2</fullName>
        <ecNumber evidence="14">3.5.4.25</ecNumber>
    </recommendedName>
    <alternativeName>
        <fullName evidence="14">GTP cyclohydrolase II</fullName>
    </alternativeName>
</protein>
<dbReference type="GO" id="GO:0008686">
    <property type="term" value="F:3,4-dihydroxy-2-butanone-4-phosphate synthase activity"/>
    <property type="evidence" value="ECO:0007669"/>
    <property type="project" value="UniProtKB-EC"/>
</dbReference>
<feature type="binding site" evidence="14">
    <location>
        <position position="357"/>
    </location>
    <ligand>
        <name>GTP</name>
        <dbReference type="ChEBI" id="CHEBI:37565"/>
    </ligand>
</feature>
<feature type="binding site" evidence="14">
    <location>
        <position position="352"/>
    </location>
    <ligand>
        <name>GTP</name>
        <dbReference type="ChEBI" id="CHEBI:37565"/>
    </ligand>
</feature>
<keyword evidence="7 14" id="KW-0479">Metal-binding</keyword>
<comment type="catalytic activity">
    <reaction evidence="1">
        <text>D-ribulose 5-phosphate = (2S)-2-hydroxy-3-oxobutyl phosphate + formate + H(+)</text>
        <dbReference type="Rhea" id="RHEA:18457"/>
        <dbReference type="ChEBI" id="CHEBI:15378"/>
        <dbReference type="ChEBI" id="CHEBI:15740"/>
        <dbReference type="ChEBI" id="CHEBI:58121"/>
        <dbReference type="ChEBI" id="CHEBI:58830"/>
        <dbReference type="EC" id="4.1.99.12"/>
    </reaction>
</comment>
<dbReference type="GO" id="GO:0005525">
    <property type="term" value="F:GTP binding"/>
    <property type="evidence" value="ECO:0007669"/>
    <property type="project" value="UniProtKB-KW"/>
</dbReference>
<dbReference type="HAMAP" id="MF_00179">
    <property type="entry name" value="RibA"/>
    <property type="match status" value="1"/>
</dbReference>
<comment type="pathway">
    <text evidence="3 14">Cofactor biosynthesis; riboflavin biosynthesis; 5-amino-6-(D-ribitylamino)uracil from GTP: step 1/4.</text>
</comment>
<comment type="function">
    <text evidence="12 14">Catalyzes the conversion of GTP to 2,5-diamino-6-ribosylamino-4(3H)-pyrimidinone 5'-phosphate (DARP), formate and pyrophosphate.</text>
</comment>
<evidence type="ECO:0000256" key="11">
    <source>
        <dbReference type="ARBA" id="ARBA00023134"/>
    </source>
</evidence>
<keyword evidence="9 14" id="KW-0378">Hydrolase</keyword>
<dbReference type="Gene3D" id="3.90.870.10">
    <property type="entry name" value="DHBP synthase"/>
    <property type="match status" value="1"/>
</dbReference>
<evidence type="ECO:0000313" key="16">
    <source>
        <dbReference type="EMBL" id="USS89861.1"/>
    </source>
</evidence>
<evidence type="ECO:0000256" key="2">
    <source>
        <dbReference type="ARBA" id="ARBA00002284"/>
    </source>
</evidence>
<dbReference type="InterPro" id="IPR017945">
    <property type="entry name" value="DHBP_synth_RibB-like_a/b_dom"/>
</dbReference>
<proteinExistence type="inferred from homology"/>
<evidence type="ECO:0000259" key="15">
    <source>
        <dbReference type="Pfam" id="PF00925"/>
    </source>
</evidence>
<keyword evidence="8 14" id="KW-0547">Nucleotide-binding</keyword>
<dbReference type="GO" id="GO:0005829">
    <property type="term" value="C:cytosol"/>
    <property type="evidence" value="ECO:0007669"/>
    <property type="project" value="TreeGrafter"/>
</dbReference>
<keyword evidence="17" id="KW-1185">Reference proteome</keyword>
<feature type="binding site" evidence="14">
    <location>
        <position position="257"/>
    </location>
    <ligand>
        <name>Zn(2+)</name>
        <dbReference type="ChEBI" id="CHEBI:29105"/>
        <note>catalytic</note>
    </ligand>
</feature>
<keyword evidence="6 14" id="KW-0686">Riboflavin biosynthesis</keyword>
<evidence type="ECO:0000256" key="5">
    <source>
        <dbReference type="ARBA" id="ARBA00005520"/>
    </source>
</evidence>
<feature type="binding site" evidence="14">
    <location>
        <position position="270"/>
    </location>
    <ligand>
        <name>Zn(2+)</name>
        <dbReference type="ChEBI" id="CHEBI:29105"/>
        <note>catalytic</note>
    </ligand>
</feature>
<evidence type="ECO:0000256" key="14">
    <source>
        <dbReference type="HAMAP-Rule" id="MF_00179"/>
    </source>
</evidence>
<feature type="binding site" evidence="14">
    <location>
        <position position="317"/>
    </location>
    <ligand>
        <name>GTP</name>
        <dbReference type="ChEBI" id="CHEBI:37565"/>
    </ligand>
</feature>
<feature type="domain" description="GTP cyclohydrolase II" evidence="15">
    <location>
        <begin position="211"/>
        <end position="373"/>
    </location>
</feature>
<feature type="binding site" evidence="14">
    <location>
        <position position="273"/>
    </location>
    <ligand>
        <name>GTP</name>
        <dbReference type="ChEBI" id="CHEBI:37565"/>
    </ligand>
</feature>
<dbReference type="GO" id="GO:0003935">
    <property type="term" value="F:GTP cyclohydrolase II activity"/>
    <property type="evidence" value="ECO:0007669"/>
    <property type="project" value="UniProtKB-UniRule"/>
</dbReference>
<dbReference type="GO" id="GO:0009231">
    <property type="term" value="P:riboflavin biosynthetic process"/>
    <property type="evidence" value="ECO:0007669"/>
    <property type="project" value="UniProtKB-UniRule"/>
</dbReference>
<feature type="active site" description="Nucleophile" evidence="14">
    <location>
        <position position="331"/>
    </location>
</feature>
<feature type="binding site" evidence="14">
    <location>
        <position position="268"/>
    </location>
    <ligand>
        <name>Zn(2+)</name>
        <dbReference type="ChEBI" id="CHEBI:29105"/>
        <note>catalytic</note>
    </ligand>
</feature>
<evidence type="ECO:0000256" key="7">
    <source>
        <dbReference type="ARBA" id="ARBA00022723"/>
    </source>
</evidence>
<feature type="binding site" evidence="14">
    <location>
        <begin position="252"/>
        <end position="256"/>
    </location>
    <ligand>
        <name>GTP</name>
        <dbReference type="ChEBI" id="CHEBI:37565"/>
    </ligand>
</feature>
<dbReference type="SUPFAM" id="SSF55821">
    <property type="entry name" value="YrdC/RibB"/>
    <property type="match status" value="1"/>
</dbReference>
<dbReference type="PIRSF" id="PIRSF001259">
    <property type="entry name" value="RibA"/>
    <property type="match status" value="1"/>
</dbReference>
<evidence type="ECO:0000256" key="12">
    <source>
        <dbReference type="ARBA" id="ARBA00043932"/>
    </source>
</evidence>
<dbReference type="NCBIfam" id="TIGR00505">
    <property type="entry name" value="ribA"/>
    <property type="match status" value="1"/>
</dbReference>
<comment type="catalytic activity">
    <reaction evidence="13 14">
        <text>GTP + 4 H2O = 2,5-diamino-6-hydroxy-4-(5-phosphoribosylamino)-pyrimidine + formate + 2 phosphate + 3 H(+)</text>
        <dbReference type="Rhea" id="RHEA:23704"/>
        <dbReference type="ChEBI" id="CHEBI:15377"/>
        <dbReference type="ChEBI" id="CHEBI:15378"/>
        <dbReference type="ChEBI" id="CHEBI:15740"/>
        <dbReference type="ChEBI" id="CHEBI:37565"/>
        <dbReference type="ChEBI" id="CHEBI:43474"/>
        <dbReference type="ChEBI" id="CHEBI:58614"/>
        <dbReference type="EC" id="3.5.4.25"/>
    </reaction>
</comment>
<dbReference type="InterPro" id="IPR000926">
    <property type="entry name" value="RibA"/>
</dbReference>
<dbReference type="EMBL" id="CP097119">
    <property type="protein sequence ID" value="USS89861.1"/>
    <property type="molecule type" value="Genomic_DNA"/>
</dbReference>
<dbReference type="InterPro" id="IPR036144">
    <property type="entry name" value="RibA-like_sf"/>
</dbReference>
<keyword evidence="11 14" id="KW-0342">GTP-binding</keyword>
<evidence type="ECO:0000256" key="8">
    <source>
        <dbReference type="ARBA" id="ARBA00022741"/>
    </source>
</evidence>
<dbReference type="InterPro" id="IPR000422">
    <property type="entry name" value="DHBP_synthase_RibB"/>
</dbReference>
<accession>A0A9Q8ZWK5</accession>
<dbReference type="NCBIfam" id="TIGR00506">
    <property type="entry name" value="ribB"/>
    <property type="match status" value="1"/>
</dbReference>
<sequence>MTRAERIKAAVRQLQQGGLVVVADDQDREGEGDLIGLAEKMTPETVNRMVTQARGLLCVPMAPEQVQRLGLQPMAHEQDAFGTAFLQGTDAKATSTGISAVDRATTIQRLANPHATHDDFYHPGHLFPLQARQGGVLARNGHTEAAVDLAKLAGAMPVAAIIEILRPDGTMMRQAELQEFAQRETYPFITIANLQDYRKEQVQQQLHRLEPVQLPTQFGTFQLTAYQTDTDEEPALLISNGKVTVDEPLLLRVHSECFTGDVLGSLRCDCGEQLATAFQTIAANGHGAVLYLRQEGRGIGLANKLAAYRLQEQGLDTVEANQKLGFAPDERDYELAATILRDQGVTTIDLMTNNPDKIEQLESAGITIRKRVPLEIPPHETNRAYLETKKHKMQHMLKEID</sequence>
<dbReference type="AlphaFoldDB" id="A0A9Q8ZWK5"/>
<comment type="cofactor">
    <cofactor evidence="14">
        <name>Zn(2+)</name>
        <dbReference type="ChEBI" id="CHEBI:29105"/>
    </cofactor>
    <text evidence="14">Binds 1 zinc ion per subunit.</text>
</comment>
<dbReference type="Proteomes" id="UP001055911">
    <property type="component" value="Chromosome"/>
</dbReference>
<dbReference type="GO" id="GO:0008270">
    <property type="term" value="F:zinc ion binding"/>
    <property type="evidence" value="ECO:0007669"/>
    <property type="project" value="UniProtKB-UniRule"/>
</dbReference>
<keyword evidence="10 14" id="KW-0862">Zinc</keyword>